<evidence type="ECO:0000313" key="12">
    <source>
        <dbReference type="EMBL" id="KAG2593553.1"/>
    </source>
</evidence>
<sequence>MPSPRQFLQLLLPILLATCCVDGANGPDALATARRQLHQPFFPDQPEQPAAPPPFFPTLPVPPPPQMPAGQDQPTYPALVLPNTGSSGAAPPAGASHGSKKASKLVPAILLPLLTVAVLGLSIAFFFSHRRSNAARGGGGGCVGGGEPKFLHPERTSLFSRDEFGGGSGAAPAAATSAEFLYVGTLASRADEKSSDTTSSGDEESRSSGGSPELRPLPPLARQCAPAPSRSPGGASPSSGDEEFYSPRGSSTKTSSSRRTLATAVQAALEARDRSRTPSPGSVLSTPSYPSSPGATLSPAPASPPAFSSPGESGRRSVKSRSDSARVVILPPVPPTPPPPPPFAPTLPPPPPPRRKPPSPSPPCSPLNDKPALRSSTDAISRNPFAQPAPPPTSTHPPARPAGPPPPPPPPPPPVGYWESRVRKPDTSKETRSPALSPPPQSANFRGVPAPTDAFPSRLPESSDQGDKSEDTTPRPKLKPLHWDKVRASSDRVMVWDQLKSSSFQVNEEMIETLFICNPANAPAKEAARRPVLPTPKAENKVLDPKKAQNIAILLRALNVTKEEVCDALCEGNTENFGAELLETLLKMAPTKEEEIKLREFKEETSPIKLNPAEKFLKAVLDVPFAFKRVDAMLYIANFDSEVNYLRNSFETLETACDELRSSRLFLKLLEAVLKTGNRMNVGTNRGDAHAFKLDTLLKLVDVKGTDGHTTLLHFVVQEIIRTEGARLSASTQTTPRTQVNPLREEHECKKLGLQVVAGLANELSNVKKADDEIIRVQAQESVALSLVKEITEYFHGDSAKEEAHPFRIFMVVRDFLSVLDQVCKEVGRINDRTIASSVRHFPVPVNPMMPQLFPRIHALRAGFSDDESSAASVSSP</sequence>
<evidence type="ECO:0000256" key="10">
    <source>
        <dbReference type="SAM" id="SignalP"/>
    </source>
</evidence>
<feature type="compositionally biased region" description="Low complexity" evidence="8">
    <location>
        <begin position="246"/>
        <end position="260"/>
    </location>
</feature>
<evidence type="ECO:0000256" key="5">
    <source>
        <dbReference type="ARBA" id="ARBA00023136"/>
    </source>
</evidence>
<feature type="compositionally biased region" description="Basic and acidic residues" evidence="8">
    <location>
        <begin position="420"/>
        <end position="432"/>
    </location>
</feature>
<name>A0A8T0S9S8_PANVG</name>
<reference evidence="12" key="1">
    <citation type="submission" date="2020-05" db="EMBL/GenBank/DDBJ databases">
        <title>WGS assembly of Panicum virgatum.</title>
        <authorList>
            <person name="Lovell J.T."/>
            <person name="Jenkins J."/>
            <person name="Shu S."/>
            <person name="Juenger T.E."/>
            <person name="Schmutz J."/>
        </authorList>
    </citation>
    <scope>NUCLEOTIDE SEQUENCE</scope>
    <source>
        <strain evidence="12">AP13</strain>
    </source>
</reference>
<feature type="compositionally biased region" description="Pro residues" evidence="8">
    <location>
        <begin position="49"/>
        <end position="67"/>
    </location>
</feature>
<dbReference type="GO" id="GO:0045010">
    <property type="term" value="P:actin nucleation"/>
    <property type="evidence" value="ECO:0007669"/>
    <property type="project" value="InterPro"/>
</dbReference>
<feature type="domain" description="FH2" evidence="11">
    <location>
        <begin position="468"/>
        <end position="846"/>
    </location>
</feature>
<evidence type="ECO:0000313" key="13">
    <source>
        <dbReference type="Proteomes" id="UP000823388"/>
    </source>
</evidence>
<dbReference type="SUPFAM" id="SSF101447">
    <property type="entry name" value="Formin homology 2 domain (FH2 domain)"/>
    <property type="match status" value="1"/>
</dbReference>
<feature type="region of interest" description="Disordered" evidence="8">
    <location>
        <begin position="189"/>
        <end position="483"/>
    </location>
</feature>
<dbReference type="PANTHER" id="PTHR23213:SF368">
    <property type="entry name" value="HISTONE H3-K79 METHYLTRANSFERASE"/>
    <property type="match status" value="1"/>
</dbReference>
<dbReference type="InterPro" id="IPR027643">
    <property type="entry name" value="Formin-like_plant"/>
</dbReference>
<keyword evidence="13" id="KW-1185">Reference proteome</keyword>
<evidence type="ECO:0000256" key="1">
    <source>
        <dbReference type="ARBA" id="ARBA00004167"/>
    </source>
</evidence>
<evidence type="ECO:0000256" key="8">
    <source>
        <dbReference type="SAM" id="MobiDB-lite"/>
    </source>
</evidence>
<feature type="signal peptide" evidence="10">
    <location>
        <begin position="1"/>
        <end position="23"/>
    </location>
</feature>
<keyword evidence="4 9" id="KW-1133">Transmembrane helix</keyword>
<dbReference type="EMBL" id="CM029046">
    <property type="protein sequence ID" value="KAG2593553.1"/>
    <property type="molecule type" value="Genomic_DNA"/>
</dbReference>
<dbReference type="AlphaFoldDB" id="A0A8T0S9S8"/>
<evidence type="ECO:0000259" key="11">
    <source>
        <dbReference type="PROSITE" id="PS51444"/>
    </source>
</evidence>
<accession>A0A8T0S9S8</accession>
<comment type="similarity">
    <text evidence="6">Belongs to the formin-like family. Class-I subfamily.</text>
</comment>
<feature type="region of interest" description="Disordered" evidence="8">
    <location>
        <begin position="41"/>
        <end position="98"/>
    </location>
</feature>
<feature type="compositionally biased region" description="Pro residues" evidence="8">
    <location>
        <begin position="387"/>
        <end position="415"/>
    </location>
</feature>
<feature type="chain" id="PRO_5035767444" description="Formin-like protein" evidence="10">
    <location>
        <begin position="24"/>
        <end position="877"/>
    </location>
</feature>
<evidence type="ECO:0000256" key="6">
    <source>
        <dbReference type="ARBA" id="ARBA00025793"/>
    </source>
</evidence>
<feature type="compositionally biased region" description="Basic and acidic residues" evidence="8">
    <location>
        <begin position="465"/>
        <end position="474"/>
    </location>
</feature>
<dbReference type="GO" id="GO:0016020">
    <property type="term" value="C:membrane"/>
    <property type="evidence" value="ECO:0007669"/>
    <property type="project" value="UniProtKB-SubCell"/>
</dbReference>
<feature type="compositionally biased region" description="Low complexity" evidence="8">
    <location>
        <begin position="85"/>
        <end position="97"/>
    </location>
</feature>
<comment type="subcellular location">
    <subcellularLocation>
        <location evidence="1">Membrane</location>
        <topology evidence="1">Single-pass membrane protein</topology>
    </subcellularLocation>
</comment>
<feature type="compositionally biased region" description="Low complexity" evidence="8">
    <location>
        <begin position="291"/>
        <end position="312"/>
    </location>
</feature>
<dbReference type="InterPro" id="IPR015425">
    <property type="entry name" value="FH2_Formin"/>
</dbReference>
<dbReference type="Gene3D" id="1.20.58.2220">
    <property type="entry name" value="Formin, FH2 domain"/>
    <property type="match status" value="1"/>
</dbReference>
<evidence type="ECO:0000256" key="9">
    <source>
        <dbReference type="SAM" id="Phobius"/>
    </source>
</evidence>
<evidence type="ECO:0000256" key="4">
    <source>
        <dbReference type="ARBA" id="ARBA00022989"/>
    </source>
</evidence>
<dbReference type="SMART" id="SM00498">
    <property type="entry name" value="FH2"/>
    <property type="match status" value="1"/>
</dbReference>
<evidence type="ECO:0000256" key="3">
    <source>
        <dbReference type="ARBA" id="ARBA00022729"/>
    </source>
</evidence>
<comment type="caution">
    <text evidence="12">The sequence shown here is derived from an EMBL/GenBank/DDBJ whole genome shotgun (WGS) entry which is preliminary data.</text>
</comment>
<feature type="transmembrane region" description="Helical" evidence="9">
    <location>
        <begin position="105"/>
        <end position="127"/>
    </location>
</feature>
<dbReference type="Proteomes" id="UP000823388">
    <property type="component" value="Chromosome 5N"/>
</dbReference>
<dbReference type="GO" id="GO:0051015">
    <property type="term" value="F:actin filament binding"/>
    <property type="evidence" value="ECO:0007669"/>
    <property type="project" value="InterPro"/>
</dbReference>
<keyword evidence="2 9" id="KW-0812">Transmembrane</keyword>
<gene>
    <name evidence="12" type="ORF">PVAP13_5NG012330</name>
</gene>
<feature type="compositionally biased region" description="Polar residues" evidence="8">
    <location>
        <begin position="277"/>
        <end position="289"/>
    </location>
</feature>
<dbReference type="Pfam" id="PF02181">
    <property type="entry name" value="FH2"/>
    <property type="match status" value="1"/>
</dbReference>
<feature type="compositionally biased region" description="Low complexity" evidence="8">
    <location>
        <begin position="225"/>
        <end position="239"/>
    </location>
</feature>
<dbReference type="InterPro" id="IPR042201">
    <property type="entry name" value="FH2_Formin_sf"/>
</dbReference>
<feature type="compositionally biased region" description="Pro residues" evidence="8">
    <location>
        <begin position="331"/>
        <end position="365"/>
    </location>
</feature>
<proteinExistence type="inferred from homology"/>
<organism evidence="12 13">
    <name type="scientific">Panicum virgatum</name>
    <name type="common">Blackwell switchgrass</name>
    <dbReference type="NCBI Taxonomy" id="38727"/>
    <lineage>
        <taxon>Eukaryota</taxon>
        <taxon>Viridiplantae</taxon>
        <taxon>Streptophyta</taxon>
        <taxon>Embryophyta</taxon>
        <taxon>Tracheophyta</taxon>
        <taxon>Spermatophyta</taxon>
        <taxon>Magnoliopsida</taxon>
        <taxon>Liliopsida</taxon>
        <taxon>Poales</taxon>
        <taxon>Poaceae</taxon>
        <taxon>PACMAD clade</taxon>
        <taxon>Panicoideae</taxon>
        <taxon>Panicodae</taxon>
        <taxon>Paniceae</taxon>
        <taxon>Panicinae</taxon>
        <taxon>Panicum</taxon>
        <taxon>Panicum sect. Hiantes</taxon>
    </lineage>
</organism>
<keyword evidence="5 9" id="KW-0472">Membrane</keyword>
<dbReference type="PROSITE" id="PS51444">
    <property type="entry name" value="FH2"/>
    <property type="match status" value="1"/>
</dbReference>
<keyword evidence="3 10" id="KW-0732">Signal</keyword>
<evidence type="ECO:0000256" key="7">
    <source>
        <dbReference type="RuleBase" id="RU361260"/>
    </source>
</evidence>
<evidence type="ECO:0000256" key="2">
    <source>
        <dbReference type="ARBA" id="ARBA00022692"/>
    </source>
</evidence>
<protein>
    <recommendedName>
        <fullName evidence="7">Formin-like protein</fullName>
    </recommendedName>
</protein>
<dbReference type="PANTHER" id="PTHR23213">
    <property type="entry name" value="FORMIN-RELATED"/>
    <property type="match status" value="1"/>
</dbReference>